<dbReference type="GO" id="GO:0016787">
    <property type="term" value="F:hydrolase activity"/>
    <property type="evidence" value="ECO:0007669"/>
    <property type="project" value="UniProtKB-KW"/>
</dbReference>
<dbReference type="PANTHER" id="PTHR43037">
    <property type="entry name" value="UNNAMED PRODUCT-RELATED"/>
    <property type="match status" value="1"/>
</dbReference>
<dbReference type="AlphaFoldDB" id="A0A1X2FIJ7"/>
<dbReference type="SUPFAM" id="SSF53474">
    <property type="entry name" value="alpha/beta-Hydrolases"/>
    <property type="match status" value="1"/>
</dbReference>
<proteinExistence type="predicted"/>
<dbReference type="Proteomes" id="UP000193964">
    <property type="component" value="Unassembled WGS sequence"/>
</dbReference>
<name>A0A1X2FIJ7_9MYCO</name>
<evidence type="ECO:0000256" key="2">
    <source>
        <dbReference type="ARBA" id="ARBA00022801"/>
    </source>
</evidence>
<dbReference type="InterPro" id="IPR010126">
    <property type="entry name" value="Esterase_phb"/>
</dbReference>
<evidence type="ECO:0000313" key="4">
    <source>
        <dbReference type="Proteomes" id="UP000193964"/>
    </source>
</evidence>
<evidence type="ECO:0000313" key="3">
    <source>
        <dbReference type="EMBL" id="ORX18265.1"/>
    </source>
</evidence>
<keyword evidence="1" id="KW-0732">Signal</keyword>
<reference evidence="3 4" key="1">
    <citation type="submission" date="2016-01" db="EMBL/GenBank/DDBJ databases">
        <title>The new phylogeny of the genus Mycobacterium.</title>
        <authorList>
            <person name="Tarcisio F."/>
            <person name="Conor M."/>
            <person name="Antonella G."/>
            <person name="Elisabetta G."/>
            <person name="Giulia F.S."/>
            <person name="Sara T."/>
            <person name="Anna F."/>
            <person name="Clotilde B."/>
            <person name="Roberto B."/>
            <person name="Veronica D.S."/>
            <person name="Fabio R."/>
            <person name="Monica P."/>
            <person name="Olivier J."/>
            <person name="Enrico T."/>
            <person name="Nicola S."/>
        </authorList>
    </citation>
    <scope>NUCLEOTIDE SEQUENCE [LARGE SCALE GENOMIC DNA]</scope>
    <source>
        <strain evidence="3 4">ATCC 700010</strain>
    </source>
</reference>
<dbReference type="GO" id="GO:0005576">
    <property type="term" value="C:extracellular region"/>
    <property type="evidence" value="ECO:0007669"/>
    <property type="project" value="InterPro"/>
</dbReference>
<evidence type="ECO:0000256" key="1">
    <source>
        <dbReference type="ARBA" id="ARBA00022729"/>
    </source>
</evidence>
<dbReference type="EMBL" id="LQQA01000005">
    <property type="protein sequence ID" value="ORX18265.1"/>
    <property type="molecule type" value="Genomic_DNA"/>
</dbReference>
<gene>
    <name evidence="3" type="ORF">AWC31_13130</name>
</gene>
<evidence type="ECO:0008006" key="5">
    <source>
        <dbReference type="Google" id="ProtNLM"/>
    </source>
</evidence>
<dbReference type="Gene3D" id="3.40.50.1820">
    <property type="entry name" value="alpha/beta hydrolase"/>
    <property type="match status" value="1"/>
</dbReference>
<protein>
    <recommendedName>
        <fullName evidence="5">Polyhydroxybutyrate depolymerase</fullName>
    </recommendedName>
</protein>
<organism evidence="3 4">
    <name type="scientific">Mycolicibacterium wolinskyi</name>
    <dbReference type="NCBI Taxonomy" id="59750"/>
    <lineage>
        <taxon>Bacteria</taxon>
        <taxon>Bacillati</taxon>
        <taxon>Actinomycetota</taxon>
        <taxon>Actinomycetes</taxon>
        <taxon>Mycobacteriales</taxon>
        <taxon>Mycobacteriaceae</taxon>
        <taxon>Mycolicibacterium</taxon>
    </lineage>
</organism>
<dbReference type="Pfam" id="PF10503">
    <property type="entry name" value="Esterase_PHB"/>
    <property type="match status" value="1"/>
</dbReference>
<sequence length="290" mass="30017">MALLILLIAATSAGCRGPDPTERTATVRGADGERTAIVYHPTTARPGAPLVVVMHGANGAAADVRKSLGWDALAERDGFVVAYPEALDKRWNAGFCCRRSDTPEVDDVGFLHELREKLIAEDDVDPRGVYAVGASNGGMLAYAWACSKPDDLAGIAVVSGALTVPCPDPPPISVVAVHGSNDEVVPPAGGLSVGGPGNNLSYPSLDEALAPFLAAASCPPRPEVQDTAGAEVAMWKCPDGRVIIRDIVKGKGHGWPGSGGNSGKSTAPTDPTGYIWFVFSRLRGLETPAG</sequence>
<dbReference type="InterPro" id="IPR050955">
    <property type="entry name" value="Plant_Biomass_Hydrol_Est"/>
</dbReference>
<dbReference type="PANTHER" id="PTHR43037:SF1">
    <property type="entry name" value="BLL1128 PROTEIN"/>
    <property type="match status" value="1"/>
</dbReference>
<dbReference type="InterPro" id="IPR029058">
    <property type="entry name" value="AB_hydrolase_fold"/>
</dbReference>
<keyword evidence="2" id="KW-0378">Hydrolase</keyword>
<accession>A0A1X2FIJ7</accession>
<comment type="caution">
    <text evidence="3">The sequence shown here is derived from an EMBL/GenBank/DDBJ whole genome shotgun (WGS) entry which is preliminary data.</text>
</comment>